<organism evidence="1 2">
    <name type="scientific">Micromonospora cathayae</name>
    <dbReference type="NCBI Taxonomy" id="3028804"/>
    <lineage>
        <taxon>Bacteria</taxon>
        <taxon>Bacillati</taxon>
        <taxon>Actinomycetota</taxon>
        <taxon>Actinomycetes</taxon>
        <taxon>Micromonosporales</taxon>
        <taxon>Micromonosporaceae</taxon>
        <taxon>Micromonospora</taxon>
    </lineage>
</organism>
<name>A0ABY7ZQC3_9ACTN</name>
<gene>
    <name evidence="1" type="primary">dpdK</name>
    <name evidence="1" type="ORF">PVK37_30505</name>
</gene>
<evidence type="ECO:0000313" key="2">
    <source>
        <dbReference type="Proteomes" id="UP001219605"/>
    </source>
</evidence>
<sequence>MSRVIHRSQAQNEIETKKLLGAVLAAELVVPSTHLWLVAPSVADMEMLDNSAGMYTELSRFGRRAIRLAEVLGALADRGASIVVVTSFDQRNRAFRHRLEFLAQDLRVSDRVRFVVDDIEQSGAKTLVGDDFVLTGGMDLTYGGIELRECQVELRADLPYVTEARMEMWDRFGDAPR</sequence>
<evidence type="ECO:0000313" key="1">
    <source>
        <dbReference type="EMBL" id="WDZ84708.1"/>
    </source>
</evidence>
<dbReference type="Proteomes" id="UP001219605">
    <property type="component" value="Chromosome"/>
</dbReference>
<reference evidence="1 2" key="1">
    <citation type="submission" date="2023-02" db="EMBL/GenBank/DDBJ databases">
        <authorList>
            <person name="Mo P."/>
        </authorList>
    </citation>
    <scope>NUCLEOTIDE SEQUENCE [LARGE SCALE GENOMIC DNA]</scope>
    <source>
        <strain evidence="1 2">HUAS 3</strain>
    </source>
</reference>
<keyword evidence="2" id="KW-1185">Reference proteome</keyword>
<dbReference type="RefSeq" id="WP_275031291.1">
    <property type="nucleotide sequence ID" value="NZ_CP118615.1"/>
</dbReference>
<dbReference type="EMBL" id="CP118615">
    <property type="protein sequence ID" value="WDZ84708.1"/>
    <property type="molecule type" value="Genomic_DNA"/>
</dbReference>
<protein>
    <submittedName>
        <fullName evidence="1">Phospholipase D-like domain-containing protein DpdK</fullName>
    </submittedName>
</protein>
<accession>A0ABY7ZQC3</accession>
<dbReference type="NCBIfam" id="NF041068">
    <property type="entry name" value="DpdK"/>
    <property type="match status" value="1"/>
</dbReference>
<proteinExistence type="predicted"/>